<dbReference type="InterPro" id="IPR009072">
    <property type="entry name" value="Histone-fold"/>
</dbReference>
<evidence type="ECO:0000256" key="3">
    <source>
        <dbReference type="ARBA" id="ARBA00023159"/>
    </source>
</evidence>
<dbReference type="GO" id="GO:0003712">
    <property type="term" value="F:transcription coregulator activity"/>
    <property type="evidence" value="ECO:0007669"/>
    <property type="project" value="TreeGrafter"/>
</dbReference>
<name>A0A2G5BJ70_COERN</name>
<dbReference type="GO" id="GO:0005634">
    <property type="term" value="C:nucleus"/>
    <property type="evidence" value="ECO:0007669"/>
    <property type="project" value="UniProtKB-SubCell"/>
</dbReference>
<evidence type="ECO:0000256" key="4">
    <source>
        <dbReference type="ARBA" id="ARBA00023163"/>
    </source>
</evidence>
<protein>
    <submittedName>
        <fullName evidence="8">TFIID-18kDa-domain-containing protein</fullName>
    </submittedName>
</protein>
<dbReference type="GO" id="GO:0046982">
    <property type="term" value="F:protein heterodimerization activity"/>
    <property type="evidence" value="ECO:0007669"/>
    <property type="project" value="InterPro"/>
</dbReference>
<dbReference type="SUPFAM" id="SSF47113">
    <property type="entry name" value="Histone-fold"/>
    <property type="match status" value="2"/>
</dbReference>
<feature type="compositionally biased region" description="Low complexity" evidence="7">
    <location>
        <begin position="481"/>
        <end position="490"/>
    </location>
</feature>
<feature type="region of interest" description="Disordered" evidence="7">
    <location>
        <begin position="682"/>
        <end position="729"/>
    </location>
</feature>
<accession>A0A2G5BJ70</accession>
<evidence type="ECO:0000313" key="8">
    <source>
        <dbReference type="EMBL" id="PIA19046.1"/>
    </source>
</evidence>
<dbReference type="FunFam" id="1.10.20.10:FF:000023">
    <property type="entry name" value="transcription initiation protein SPT3 homolog"/>
    <property type="match status" value="2"/>
</dbReference>
<gene>
    <name evidence="8" type="ORF">COEREDRAFT_6203</name>
</gene>
<dbReference type="AlphaFoldDB" id="A0A2G5BJ70"/>
<dbReference type="GO" id="GO:0006357">
    <property type="term" value="P:regulation of transcription by RNA polymerase II"/>
    <property type="evidence" value="ECO:0007669"/>
    <property type="project" value="UniProtKB-ARBA"/>
</dbReference>
<organism evidence="8 9">
    <name type="scientific">Coemansia reversa (strain ATCC 12441 / NRRL 1564)</name>
    <dbReference type="NCBI Taxonomy" id="763665"/>
    <lineage>
        <taxon>Eukaryota</taxon>
        <taxon>Fungi</taxon>
        <taxon>Fungi incertae sedis</taxon>
        <taxon>Zoopagomycota</taxon>
        <taxon>Kickxellomycotina</taxon>
        <taxon>Kickxellomycetes</taxon>
        <taxon>Kickxellales</taxon>
        <taxon>Kickxellaceae</taxon>
        <taxon>Coemansia</taxon>
    </lineage>
</organism>
<dbReference type="STRING" id="763665.A0A2G5BJ70"/>
<dbReference type="GO" id="GO:0000124">
    <property type="term" value="C:SAGA complex"/>
    <property type="evidence" value="ECO:0007669"/>
    <property type="project" value="UniProtKB-ARBA"/>
</dbReference>
<keyword evidence="9" id="KW-1185">Reference proteome</keyword>
<dbReference type="Gene3D" id="1.10.20.10">
    <property type="entry name" value="Histone, subunit A"/>
    <property type="match status" value="2"/>
</dbReference>
<evidence type="ECO:0000256" key="5">
    <source>
        <dbReference type="ARBA" id="ARBA00023242"/>
    </source>
</evidence>
<feature type="region of interest" description="Disordered" evidence="7">
    <location>
        <begin position="480"/>
        <end position="530"/>
    </location>
</feature>
<evidence type="ECO:0000313" key="9">
    <source>
        <dbReference type="Proteomes" id="UP000242474"/>
    </source>
</evidence>
<dbReference type="OrthoDB" id="66982at2759"/>
<keyword evidence="3" id="KW-0010">Activator</keyword>
<comment type="subcellular location">
    <subcellularLocation>
        <location evidence="1">Nucleus</location>
    </subcellularLocation>
</comment>
<keyword evidence="4" id="KW-0804">Transcription</keyword>
<dbReference type="PANTHER" id="PTHR11380:SF16">
    <property type="entry name" value="TRANSCRIPTION INITIATION PROTEIN SPT3 HOMOLOG"/>
    <property type="match status" value="1"/>
</dbReference>
<dbReference type="PANTHER" id="PTHR11380">
    <property type="entry name" value="TRANSCRIPTION INITIATION FACTOR TFIID/SUPT3-RELATED"/>
    <property type="match status" value="1"/>
</dbReference>
<dbReference type="InterPro" id="IPR003195">
    <property type="entry name" value="TFIID_TAF13"/>
</dbReference>
<evidence type="ECO:0000256" key="7">
    <source>
        <dbReference type="SAM" id="MobiDB-lite"/>
    </source>
</evidence>
<dbReference type="GO" id="GO:0006366">
    <property type="term" value="P:transcription by RNA polymerase II"/>
    <property type="evidence" value="ECO:0007669"/>
    <property type="project" value="InterPro"/>
</dbReference>
<proteinExistence type="inferred from homology"/>
<keyword evidence="5" id="KW-0539">Nucleus</keyword>
<evidence type="ECO:0000256" key="6">
    <source>
        <dbReference type="ARBA" id="ARBA00061274"/>
    </source>
</evidence>
<reference evidence="8 9" key="1">
    <citation type="journal article" date="2015" name="Genome Biol. Evol.">
        <title>Phylogenomic analyses indicate that early fungi evolved digesting cell walls of algal ancestors of land plants.</title>
        <authorList>
            <person name="Chang Y."/>
            <person name="Wang S."/>
            <person name="Sekimoto S."/>
            <person name="Aerts A.L."/>
            <person name="Choi C."/>
            <person name="Clum A."/>
            <person name="LaButti K.M."/>
            <person name="Lindquist E.A."/>
            <person name="Yee Ngan C."/>
            <person name="Ohm R.A."/>
            <person name="Salamov A.A."/>
            <person name="Grigoriev I.V."/>
            <person name="Spatafora J.W."/>
            <person name="Berbee M.L."/>
        </authorList>
    </citation>
    <scope>NUCLEOTIDE SEQUENCE [LARGE SCALE GENOMIC DNA]</scope>
    <source>
        <strain evidence="8 9">NRRL 1564</strain>
    </source>
</reference>
<feature type="compositionally biased region" description="Polar residues" evidence="7">
    <location>
        <begin position="712"/>
        <end position="721"/>
    </location>
</feature>
<feature type="compositionally biased region" description="Polar residues" evidence="7">
    <location>
        <begin position="511"/>
        <end position="520"/>
    </location>
</feature>
<dbReference type="CDD" id="cd22926">
    <property type="entry name" value="HFD_SPT3"/>
    <property type="match status" value="2"/>
</dbReference>
<evidence type="ECO:0000256" key="1">
    <source>
        <dbReference type="ARBA" id="ARBA00004123"/>
    </source>
</evidence>
<dbReference type="EMBL" id="KZ303488">
    <property type="protein sequence ID" value="PIA19046.1"/>
    <property type="molecule type" value="Genomic_DNA"/>
</dbReference>
<dbReference type="Proteomes" id="UP000242474">
    <property type="component" value="Unassembled WGS sequence"/>
</dbReference>
<comment type="similarity">
    <text evidence="6">Belongs to the SPT3 family.</text>
</comment>
<keyword evidence="2" id="KW-0805">Transcription regulation</keyword>
<sequence length="767" mass="87966">MDKGKDRERQSRYRYTTEIQQMMFVFGEVQDPLTETTMLIEDIVRSQVIEIIVLAAAQAQRRGSRFLAAEDFIFLIRHDRIKVMRLREYLSWKDVRKRVKDREDAGDDIIDDANADKPDRAAKVNIKLSWELANTFSENIVDDEDEDDEDTLDAQSDSLKRLKDADEVTKQMTRDEYVHYSECRQASFTFRKNKRFREWANMSAYLDTKLNDEIIDILGFLTFEMVSKITETALYRYTTEIQQMMFVFGEVQDPLTETTMLIEDIVRSQVIEIIVLAAAQAQRRGSRFLAAEDFIFLIRHDRIKVMRLREYLSWKDVRKRVKDREDAGDDIIDDANADKPDRAAKVNIKLSWELANTFSENIVDDEDEDDEDTLDAQSDSLKRLKDADEVTKQMTRDEYVHYSECRQASFTFRKNKRFREWANMSAYLDTKLNDEIIDILGFLTFEMVSKITETALHIKRDLEKAASDALCVVDSTKKRSSGAAGTTSASVPGVAATAEPLDTQAKRQRIGDTSRSTDISLFSGPPTARTPVDVQHVQEAFRRLQRAPQSIRNFKGGLTRTRLANTFSENIVDDEDEDDEDTLDAQSDSLKRLKDADEVTKQMTRDEYVHYSECRQASFTFRKNKRFREWANMSAYLDTKLNDEIIDILGFLTFEMVSKITETALYIKRDLEKAASDALRSSGAAGTTSASVPGVAATAEPLDTQAKRQRIGDTSRSTDISLFSGPPTARTPVDVQHVQEAFRRLQRAPQSIRNFKGGLTRTRVSLI</sequence>
<dbReference type="Pfam" id="PF02269">
    <property type="entry name" value="TFIID-18kDa"/>
    <property type="match status" value="2"/>
</dbReference>
<feature type="compositionally biased region" description="Low complexity" evidence="7">
    <location>
        <begin position="682"/>
        <end position="691"/>
    </location>
</feature>
<evidence type="ECO:0000256" key="2">
    <source>
        <dbReference type="ARBA" id="ARBA00023015"/>
    </source>
</evidence>